<protein>
    <submittedName>
        <fullName evidence="5">Ankyrin repeat domain-containing protein</fullName>
    </submittedName>
</protein>
<dbReference type="InterPro" id="IPR036397">
    <property type="entry name" value="RNaseH_sf"/>
</dbReference>
<comment type="caution">
    <text evidence="5">The sequence shown here is derived from an EMBL/GenBank/DDBJ whole genome shotgun (WGS) entry which is preliminary data.</text>
</comment>
<dbReference type="PROSITE" id="PS50088">
    <property type="entry name" value="ANK_REPEAT"/>
    <property type="match status" value="2"/>
</dbReference>
<dbReference type="InterPro" id="IPR002110">
    <property type="entry name" value="Ankyrin_rpt"/>
</dbReference>
<dbReference type="AlphaFoldDB" id="A0AAD4MGI4"/>
<evidence type="ECO:0000313" key="5">
    <source>
        <dbReference type="EMBL" id="KAI1693124.1"/>
    </source>
</evidence>
<dbReference type="EMBL" id="JAKKPZ010000673">
    <property type="protein sequence ID" value="KAI1693124.1"/>
    <property type="molecule type" value="Genomic_DNA"/>
</dbReference>
<feature type="repeat" description="ANK" evidence="3">
    <location>
        <begin position="33"/>
        <end position="65"/>
    </location>
</feature>
<gene>
    <name evidence="5" type="ORF">DdX_20831</name>
</gene>
<dbReference type="PROSITE" id="PS50297">
    <property type="entry name" value="ANK_REP_REGION"/>
    <property type="match status" value="2"/>
</dbReference>
<dbReference type="Proteomes" id="UP001201812">
    <property type="component" value="Unassembled WGS sequence"/>
</dbReference>
<dbReference type="InterPro" id="IPR036770">
    <property type="entry name" value="Ankyrin_rpt-contain_sf"/>
</dbReference>
<evidence type="ECO:0000313" key="6">
    <source>
        <dbReference type="Proteomes" id="UP001201812"/>
    </source>
</evidence>
<reference evidence="5" key="1">
    <citation type="submission" date="2022-01" db="EMBL/GenBank/DDBJ databases">
        <title>Genome Sequence Resource for Two Populations of Ditylenchus destructor, the Migratory Endoparasitic Phytonematode.</title>
        <authorList>
            <person name="Zhang H."/>
            <person name="Lin R."/>
            <person name="Xie B."/>
        </authorList>
    </citation>
    <scope>NUCLEOTIDE SEQUENCE</scope>
    <source>
        <strain evidence="5">BazhouSP</strain>
    </source>
</reference>
<dbReference type="SUPFAM" id="SSF48403">
    <property type="entry name" value="Ankyrin repeat"/>
    <property type="match status" value="1"/>
</dbReference>
<feature type="repeat" description="ANK" evidence="3">
    <location>
        <begin position="66"/>
        <end position="98"/>
    </location>
</feature>
<feature type="region of interest" description="Disordered" evidence="4">
    <location>
        <begin position="191"/>
        <end position="220"/>
    </location>
</feature>
<accession>A0AAD4MGI4</accession>
<sequence>MCLWHKHKQAGESPWYVSHLVSEGAAINARDNNGQTPLHIAAANENPTIATTLIIAGADVNAKDKDGLTPLHIAAANENTKIAKDLVSDGAYVNARDKDGRTPLDVALDNERAFTVKYLLSKRALAHIEGQEKIQELVKKANKGPEKNNASTPLDVTAITVKNLPKKLSEFTLHDILISMQVERIMDGISETHDKSSGEPSANQTPVTNAANVDNGQKRNEKRQVYDLTSYRSLAGLRDRILEEIESVHPEMVRRAFADFPRRLRVCIDRNGASVETR</sequence>
<dbReference type="Gene3D" id="1.25.40.20">
    <property type="entry name" value="Ankyrin repeat-containing domain"/>
    <property type="match status" value="2"/>
</dbReference>
<feature type="compositionally biased region" description="Polar residues" evidence="4">
    <location>
        <begin position="198"/>
        <end position="215"/>
    </location>
</feature>
<keyword evidence="6" id="KW-1185">Reference proteome</keyword>
<dbReference type="PANTHER" id="PTHR24171">
    <property type="entry name" value="ANKYRIN REPEAT DOMAIN-CONTAINING PROTEIN 39-RELATED"/>
    <property type="match status" value="1"/>
</dbReference>
<organism evidence="5 6">
    <name type="scientific">Ditylenchus destructor</name>
    <dbReference type="NCBI Taxonomy" id="166010"/>
    <lineage>
        <taxon>Eukaryota</taxon>
        <taxon>Metazoa</taxon>
        <taxon>Ecdysozoa</taxon>
        <taxon>Nematoda</taxon>
        <taxon>Chromadorea</taxon>
        <taxon>Rhabditida</taxon>
        <taxon>Tylenchina</taxon>
        <taxon>Tylenchomorpha</taxon>
        <taxon>Sphaerularioidea</taxon>
        <taxon>Anguinidae</taxon>
        <taxon>Anguininae</taxon>
        <taxon>Ditylenchus</taxon>
    </lineage>
</organism>
<keyword evidence="1" id="KW-0677">Repeat</keyword>
<dbReference type="PANTHER" id="PTHR24171:SF9">
    <property type="entry name" value="ANKYRIN REPEAT DOMAIN-CONTAINING PROTEIN 39"/>
    <property type="match status" value="1"/>
</dbReference>
<evidence type="ECO:0000256" key="4">
    <source>
        <dbReference type="SAM" id="MobiDB-lite"/>
    </source>
</evidence>
<evidence type="ECO:0000256" key="1">
    <source>
        <dbReference type="ARBA" id="ARBA00022737"/>
    </source>
</evidence>
<dbReference type="Pfam" id="PF12796">
    <property type="entry name" value="Ank_2"/>
    <property type="match status" value="1"/>
</dbReference>
<proteinExistence type="predicted"/>
<evidence type="ECO:0000256" key="3">
    <source>
        <dbReference type="PROSITE-ProRule" id="PRU00023"/>
    </source>
</evidence>
<dbReference type="PRINTS" id="PR01415">
    <property type="entry name" value="ANKYRIN"/>
</dbReference>
<evidence type="ECO:0000256" key="2">
    <source>
        <dbReference type="ARBA" id="ARBA00023043"/>
    </source>
</evidence>
<dbReference type="Gene3D" id="3.30.420.10">
    <property type="entry name" value="Ribonuclease H-like superfamily/Ribonuclease H"/>
    <property type="match status" value="1"/>
</dbReference>
<dbReference type="GO" id="GO:0003676">
    <property type="term" value="F:nucleic acid binding"/>
    <property type="evidence" value="ECO:0007669"/>
    <property type="project" value="InterPro"/>
</dbReference>
<dbReference type="SMART" id="SM00248">
    <property type="entry name" value="ANK"/>
    <property type="match status" value="3"/>
</dbReference>
<keyword evidence="2 3" id="KW-0040">ANK repeat</keyword>
<name>A0AAD4MGI4_9BILA</name>